<proteinExistence type="predicted"/>
<dbReference type="EMBL" id="UGOY01000001">
    <property type="protein sequence ID" value="STY23146.1"/>
    <property type="molecule type" value="Genomic_DNA"/>
</dbReference>
<dbReference type="Proteomes" id="UP000255110">
    <property type="component" value="Unassembled WGS sequence"/>
</dbReference>
<name>A0A378L8H8_9GAMM</name>
<protein>
    <submittedName>
        <fullName evidence="1">Uncharacterized protein</fullName>
    </submittedName>
</protein>
<evidence type="ECO:0000313" key="2">
    <source>
        <dbReference type="Proteomes" id="UP000255110"/>
    </source>
</evidence>
<evidence type="ECO:0000313" key="1">
    <source>
        <dbReference type="EMBL" id="STY23146.1"/>
    </source>
</evidence>
<sequence length="34" mass="3666">MIRVAWVSAAKPGGQLLNPGYGLLLHPGYIFTPQ</sequence>
<reference evidence="1 2" key="1">
    <citation type="submission" date="2018-06" db="EMBL/GenBank/DDBJ databases">
        <authorList>
            <consortium name="Pathogen Informatics"/>
            <person name="Doyle S."/>
        </authorList>
    </citation>
    <scope>NUCLEOTIDE SEQUENCE [LARGE SCALE GENOMIC DNA]</scope>
    <source>
        <strain evidence="1 2">NCTC11991</strain>
    </source>
</reference>
<dbReference type="AlphaFoldDB" id="A0A378L8H8"/>
<accession>A0A378L8H8</accession>
<organism evidence="1 2">
    <name type="scientific">Legionella steigerwaltii</name>
    <dbReference type="NCBI Taxonomy" id="460"/>
    <lineage>
        <taxon>Bacteria</taxon>
        <taxon>Pseudomonadati</taxon>
        <taxon>Pseudomonadota</taxon>
        <taxon>Gammaproteobacteria</taxon>
        <taxon>Legionellales</taxon>
        <taxon>Legionellaceae</taxon>
        <taxon>Legionella</taxon>
    </lineage>
</organism>
<gene>
    <name evidence="1" type="ORF">NCTC11991_01748</name>
</gene>